<name>A0A9Q0DD91_9TELE</name>
<dbReference type="OrthoDB" id="20886at2759"/>
<feature type="signal peptide" evidence="2">
    <location>
        <begin position="1"/>
        <end position="18"/>
    </location>
</feature>
<comment type="caution">
    <text evidence="3">The sequence shown here is derived from an EMBL/GenBank/DDBJ whole genome shotgun (WGS) entry which is preliminary data.</text>
</comment>
<gene>
    <name evidence="3" type="ORF">NHX12_013608</name>
</gene>
<dbReference type="AlphaFoldDB" id="A0A9Q0DD91"/>
<feature type="chain" id="PRO_5040133424" evidence="2">
    <location>
        <begin position="19"/>
        <end position="155"/>
    </location>
</feature>
<keyword evidence="2" id="KW-0732">Signal</keyword>
<evidence type="ECO:0000313" key="4">
    <source>
        <dbReference type="Proteomes" id="UP001148018"/>
    </source>
</evidence>
<feature type="region of interest" description="Disordered" evidence="1">
    <location>
        <begin position="89"/>
        <end position="120"/>
    </location>
</feature>
<accession>A0A9Q0DD91</accession>
<keyword evidence="4" id="KW-1185">Reference proteome</keyword>
<organism evidence="3 4">
    <name type="scientific">Muraenolepis orangiensis</name>
    <name type="common">Patagonian moray cod</name>
    <dbReference type="NCBI Taxonomy" id="630683"/>
    <lineage>
        <taxon>Eukaryota</taxon>
        <taxon>Metazoa</taxon>
        <taxon>Chordata</taxon>
        <taxon>Craniata</taxon>
        <taxon>Vertebrata</taxon>
        <taxon>Euteleostomi</taxon>
        <taxon>Actinopterygii</taxon>
        <taxon>Neopterygii</taxon>
        <taxon>Teleostei</taxon>
        <taxon>Neoteleostei</taxon>
        <taxon>Acanthomorphata</taxon>
        <taxon>Zeiogadaria</taxon>
        <taxon>Gadariae</taxon>
        <taxon>Gadiformes</taxon>
        <taxon>Muraenolepidoidei</taxon>
        <taxon>Muraenolepididae</taxon>
        <taxon>Muraenolepis</taxon>
    </lineage>
</organism>
<protein>
    <submittedName>
        <fullName evidence="3">Uncharacterized protein</fullName>
    </submittedName>
</protein>
<reference evidence="3" key="1">
    <citation type="submission" date="2022-07" db="EMBL/GenBank/DDBJ databases">
        <title>Chromosome-level genome of Muraenolepis orangiensis.</title>
        <authorList>
            <person name="Kim J."/>
        </authorList>
    </citation>
    <scope>NUCLEOTIDE SEQUENCE</scope>
    <source>
        <strain evidence="3">KU_S4_2022</strain>
        <tissue evidence="3">Muscle</tissue>
    </source>
</reference>
<evidence type="ECO:0000256" key="2">
    <source>
        <dbReference type="SAM" id="SignalP"/>
    </source>
</evidence>
<dbReference type="Proteomes" id="UP001148018">
    <property type="component" value="Unassembled WGS sequence"/>
</dbReference>
<evidence type="ECO:0000256" key="1">
    <source>
        <dbReference type="SAM" id="MobiDB-lite"/>
    </source>
</evidence>
<dbReference type="EMBL" id="JANIIK010000118">
    <property type="protein sequence ID" value="KAJ3584885.1"/>
    <property type="molecule type" value="Genomic_DNA"/>
</dbReference>
<sequence>MIVSLSRALVLTVFIANSARLLVRESPLVFLSKRLFQLSRREGGGGGVCRDNLNHRVSSGLGPFIVYMLRDVDIMEDWTAIKKANAALTPLKKKPDSHGPRHQRRADDAQQEEDTDRPHDSWCCLPLRQVELHKSPPPDIYVYDQKMEGGAVGWR</sequence>
<evidence type="ECO:0000313" key="3">
    <source>
        <dbReference type="EMBL" id="KAJ3584885.1"/>
    </source>
</evidence>
<proteinExistence type="predicted"/>